<organism evidence="1 2">
    <name type="scientific">Frondihabitans australicus</name>
    <dbReference type="NCBI Taxonomy" id="386892"/>
    <lineage>
        <taxon>Bacteria</taxon>
        <taxon>Bacillati</taxon>
        <taxon>Actinomycetota</taxon>
        <taxon>Actinomycetes</taxon>
        <taxon>Micrococcales</taxon>
        <taxon>Microbacteriaceae</taxon>
        <taxon>Frondihabitans</taxon>
    </lineage>
</organism>
<dbReference type="RefSeq" id="WP_121369669.1">
    <property type="nucleotide sequence ID" value="NZ_RBKS01000001.1"/>
</dbReference>
<sequence>MAAKKSPLSKSLKRATSIRVTTEYNEPSHVDVSGLFLEIYDDQNRVLRADRVEYEPPRPLTLSEVMDATRSRLMQTMGLDVPQESFEFLAGGLILRALVTRVGRALK</sequence>
<comment type="caution">
    <text evidence="1">The sequence shown here is derived from an EMBL/GenBank/DDBJ whole genome shotgun (WGS) entry which is preliminary data.</text>
</comment>
<dbReference type="EMBL" id="RBKS01000001">
    <property type="protein sequence ID" value="RKR74796.1"/>
    <property type="molecule type" value="Genomic_DNA"/>
</dbReference>
<dbReference type="Proteomes" id="UP000280008">
    <property type="component" value="Unassembled WGS sequence"/>
</dbReference>
<dbReference type="AlphaFoldDB" id="A0A495II65"/>
<keyword evidence="2" id="KW-1185">Reference proteome</keyword>
<proteinExistence type="predicted"/>
<gene>
    <name evidence="1" type="ORF">C8E83_1926</name>
</gene>
<accession>A0A495II65</accession>
<reference evidence="1 2" key="1">
    <citation type="submission" date="2018-10" db="EMBL/GenBank/DDBJ databases">
        <title>Sequencing the genomes of 1000 actinobacteria strains.</title>
        <authorList>
            <person name="Klenk H.-P."/>
        </authorList>
    </citation>
    <scope>NUCLEOTIDE SEQUENCE [LARGE SCALE GENOMIC DNA]</scope>
    <source>
        <strain evidence="1 2">DSM 17894</strain>
    </source>
</reference>
<name>A0A495II65_9MICO</name>
<evidence type="ECO:0000313" key="2">
    <source>
        <dbReference type="Proteomes" id="UP000280008"/>
    </source>
</evidence>
<evidence type="ECO:0000313" key="1">
    <source>
        <dbReference type="EMBL" id="RKR74796.1"/>
    </source>
</evidence>
<protein>
    <submittedName>
        <fullName evidence="1">Uncharacterized protein</fullName>
    </submittedName>
</protein>